<accession>A0A364NS36</accession>
<reference evidence="2 3" key="1">
    <citation type="submission" date="2018-06" db="EMBL/GenBank/DDBJ databases">
        <title>Nitrincola tibetense sp. nov., isolated from Lake XuguoCo on Tibetan Plateau.</title>
        <authorList>
            <person name="Xing P."/>
        </authorList>
    </citation>
    <scope>NUCLEOTIDE SEQUENCE [LARGE SCALE GENOMIC DNA]</scope>
    <source>
        <strain evidence="3">xg18</strain>
    </source>
</reference>
<evidence type="ECO:0000313" key="2">
    <source>
        <dbReference type="EMBL" id="RAU19695.1"/>
    </source>
</evidence>
<dbReference type="PANTHER" id="PTHR36573:SF1">
    <property type="entry name" value="INTERMEMBRANE PHOSPHOLIPID TRANSPORT SYSTEM BINDING PROTEIN MLAC"/>
    <property type="match status" value="1"/>
</dbReference>
<keyword evidence="1" id="KW-0732">Signal</keyword>
<dbReference type="AlphaFoldDB" id="A0A364NS36"/>
<dbReference type="Gene3D" id="3.10.450.710">
    <property type="entry name" value="Tgt2/MlaC"/>
    <property type="match status" value="1"/>
</dbReference>
<evidence type="ECO:0000256" key="1">
    <source>
        <dbReference type="SAM" id="SignalP"/>
    </source>
</evidence>
<name>A0A364NS36_9GAMM</name>
<keyword evidence="3" id="KW-1185">Reference proteome</keyword>
<sequence length="221" mass="25111">MIFMFKQLFWRPFLALLVLTASVNALAIDQDWEEAKAVVEETTEKMLVLMSDQSLLSANNKDRLETEIQNIVTPVIDFYGFGRGVMGRFARTATEDELQRFAGILKTTLVRTYSIAVSDFSVASYRIVPPRASSPRPELQVVNVVMTSSAGQTFNILYYMRKDEDRWMLVNVMVEGINLRLTFQNQFADMYQRARSVSGVIDGWEERVASTIAQVVKDVEG</sequence>
<dbReference type="Proteomes" id="UP000250744">
    <property type="component" value="Unassembled WGS sequence"/>
</dbReference>
<evidence type="ECO:0000313" key="3">
    <source>
        <dbReference type="Proteomes" id="UP000250744"/>
    </source>
</evidence>
<dbReference type="Pfam" id="PF05494">
    <property type="entry name" value="MlaC"/>
    <property type="match status" value="1"/>
</dbReference>
<comment type="caution">
    <text evidence="2">The sequence shown here is derived from an EMBL/GenBank/DDBJ whole genome shotgun (WGS) entry which is preliminary data.</text>
</comment>
<dbReference type="PANTHER" id="PTHR36573">
    <property type="entry name" value="INTERMEMBRANE PHOSPHOLIPID TRANSPORT SYSTEM BINDING PROTEIN MLAC"/>
    <property type="match status" value="1"/>
</dbReference>
<proteinExistence type="predicted"/>
<dbReference type="InterPro" id="IPR008869">
    <property type="entry name" value="MlaC/ttg2D"/>
</dbReference>
<protein>
    <submittedName>
        <fullName evidence="2">ABC transporter substrate-binding protein</fullName>
    </submittedName>
</protein>
<gene>
    <name evidence="2" type="ORF">DN062_01015</name>
</gene>
<dbReference type="PIRSF" id="PIRSF004649">
    <property type="entry name" value="MlaC"/>
    <property type="match status" value="1"/>
</dbReference>
<dbReference type="InterPro" id="IPR042245">
    <property type="entry name" value="Tgt2/MlaC_sf"/>
</dbReference>
<feature type="chain" id="PRO_5016602513" evidence="1">
    <location>
        <begin position="28"/>
        <end position="221"/>
    </location>
</feature>
<feature type="signal peptide" evidence="1">
    <location>
        <begin position="1"/>
        <end position="27"/>
    </location>
</feature>
<dbReference type="EMBL" id="QKRX01000001">
    <property type="protein sequence ID" value="RAU19695.1"/>
    <property type="molecule type" value="Genomic_DNA"/>
</dbReference>
<organism evidence="2 3">
    <name type="scientific">Nitrincola tibetensis</name>
    <dbReference type="NCBI Taxonomy" id="2219697"/>
    <lineage>
        <taxon>Bacteria</taxon>
        <taxon>Pseudomonadati</taxon>
        <taxon>Pseudomonadota</taxon>
        <taxon>Gammaproteobacteria</taxon>
        <taxon>Oceanospirillales</taxon>
        <taxon>Oceanospirillaceae</taxon>
        <taxon>Nitrincola</taxon>
    </lineage>
</organism>